<keyword evidence="6" id="KW-0675">Receptor</keyword>
<feature type="domain" description="Ig-like" evidence="18">
    <location>
        <begin position="246"/>
        <end position="338"/>
    </location>
</feature>
<evidence type="ECO:0000259" key="17">
    <source>
        <dbReference type="PROSITE" id="PS50011"/>
    </source>
</evidence>
<dbReference type="Proteomes" id="UP001154078">
    <property type="component" value="Chromosome 3"/>
</dbReference>
<dbReference type="PANTHER" id="PTHR24416:SF600">
    <property type="entry name" value="PDGF- AND VEGF-RECEPTOR RELATED, ISOFORM J"/>
    <property type="match status" value="1"/>
</dbReference>
<feature type="region of interest" description="Disordered" evidence="15">
    <location>
        <begin position="1"/>
        <end position="58"/>
    </location>
</feature>
<evidence type="ECO:0000256" key="1">
    <source>
        <dbReference type="ARBA" id="ARBA00004167"/>
    </source>
</evidence>
<dbReference type="Gene3D" id="3.30.200.20">
    <property type="entry name" value="Phosphorylase Kinase, domain 1"/>
    <property type="match status" value="1"/>
</dbReference>
<dbReference type="InterPro" id="IPR001245">
    <property type="entry name" value="Ser-Thr/Tyr_kinase_cat_dom"/>
</dbReference>
<dbReference type="GO" id="GO:0046872">
    <property type="term" value="F:metal ion binding"/>
    <property type="evidence" value="ECO:0007669"/>
    <property type="project" value="UniProtKB-KW"/>
</dbReference>
<evidence type="ECO:0000256" key="14">
    <source>
        <dbReference type="PROSITE-ProRule" id="PRU10141"/>
    </source>
</evidence>
<dbReference type="InterPro" id="IPR003599">
    <property type="entry name" value="Ig_sub"/>
</dbReference>
<accession>A0A9P0B4R8</accession>
<dbReference type="FunFam" id="1.10.510.10:FF:000373">
    <property type="entry name" value="Receptor protein-tyrosine kinase"/>
    <property type="match status" value="1"/>
</dbReference>
<evidence type="ECO:0008006" key="21">
    <source>
        <dbReference type="Google" id="ProtNLM"/>
    </source>
</evidence>
<evidence type="ECO:0000256" key="12">
    <source>
        <dbReference type="PIRSR" id="PIRSR000615-3"/>
    </source>
</evidence>
<evidence type="ECO:0000256" key="10">
    <source>
        <dbReference type="PIRSR" id="PIRSR000615-1"/>
    </source>
</evidence>
<dbReference type="InterPro" id="IPR003598">
    <property type="entry name" value="Ig_sub2"/>
</dbReference>
<feature type="site" description="Important for interaction with phosphotyrosine-binding proteins" evidence="13">
    <location>
        <position position="987"/>
    </location>
</feature>
<organism evidence="19 20">
    <name type="scientific">Brassicogethes aeneus</name>
    <name type="common">Rape pollen beetle</name>
    <name type="synonym">Meligethes aeneus</name>
    <dbReference type="NCBI Taxonomy" id="1431903"/>
    <lineage>
        <taxon>Eukaryota</taxon>
        <taxon>Metazoa</taxon>
        <taxon>Ecdysozoa</taxon>
        <taxon>Arthropoda</taxon>
        <taxon>Hexapoda</taxon>
        <taxon>Insecta</taxon>
        <taxon>Pterygota</taxon>
        <taxon>Neoptera</taxon>
        <taxon>Endopterygota</taxon>
        <taxon>Coleoptera</taxon>
        <taxon>Polyphaga</taxon>
        <taxon>Cucujiformia</taxon>
        <taxon>Nitidulidae</taxon>
        <taxon>Meligethinae</taxon>
        <taxon>Brassicogethes</taxon>
    </lineage>
</organism>
<dbReference type="Gene3D" id="1.10.510.10">
    <property type="entry name" value="Transferase(Phosphotransferase) domain 1"/>
    <property type="match status" value="1"/>
</dbReference>
<dbReference type="InterPro" id="IPR007110">
    <property type="entry name" value="Ig-like_dom"/>
</dbReference>
<dbReference type="GO" id="GO:0007169">
    <property type="term" value="P:cell surface receptor protein tyrosine kinase signaling pathway"/>
    <property type="evidence" value="ECO:0007669"/>
    <property type="project" value="TreeGrafter"/>
</dbReference>
<comment type="subcellular location">
    <subcellularLocation>
        <location evidence="1">Membrane</location>
        <topology evidence="1">Single-pass membrane protein</topology>
    </subcellularLocation>
</comment>
<feature type="binding site" evidence="11">
    <location>
        <begin position="628"/>
        <end position="635"/>
    </location>
    <ligand>
        <name>ATP</name>
        <dbReference type="ChEBI" id="CHEBI:30616"/>
    </ligand>
</feature>
<dbReference type="PROSITE" id="PS00109">
    <property type="entry name" value="PROTEIN_KINASE_TYR"/>
    <property type="match status" value="1"/>
</dbReference>
<keyword evidence="12" id="KW-0479">Metal-binding</keyword>
<dbReference type="PANTHER" id="PTHR24416">
    <property type="entry name" value="TYROSINE-PROTEIN KINASE RECEPTOR"/>
    <property type="match status" value="1"/>
</dbReference>
<dbReference type="FunFam" id="3.30.200.20:FF:000384">
    <property type="entry name" value="Receptor protein-tyrosine kinase"/>
    <property type="match status" value="1"/>
</dbReference>
<keyword evidence="20" id="KW-1185">Reference proteome</keyword>
<evidence type="ECO:0000256" key="2">
    <source>
        <dbReference type="ARBA" id="ARBA00022692"/>
    </source>
</evidence>
<dbReference type="CDD" id="cd00096">
    <property type="entry name" value="Ig"/>
    <property type="match status" value="2"/>
</dbReference>
<evidence type="ECO:0000256" key="3">
    <source>
        <dbReference type="ARBA" id="ARBA00022989"/>
    </source>
</evidence>
<dbReference type="InterPro" id="IPR050122">
    <property type="entry name" value="RTK"/>
</dbReference>
<dbReference type="InterPro" id="IPR013783">
    <property type="entry name" value="Ig-like_fold"/>
</dbReference>
<dbReference type="PROSITE" id="PS50011">
    <property type="entry name" value="PROTEIN_KINASE_DOM"/>
    <property type="match status" value="1"/>
</dbReference>
<feature type="binding site" evidence="12">
    <location>
        <position position="861"/>
    </location>
    <ligand>
        <name>Mg(2+)</name>
        <dbReference type="ChEBI" id="CHEBI:18420"/>
    </ligand>
</feature>
<feature type="transmembrane region" description="Helical" evidence="16">
    <location>
        <begin position="546"/>
        <end position="569"/>
    </location>
</feature>
<name>A0A9P0B4R8_BRAAE</name>
<dbReference type="PROSITE" id="PS50835">
    <property type="entry name" value="IG_LIKE"/>
    <property type="match status" value="2"/>
</dbReference>
<evidence type="ECO:0000259" key="18">
    <source>
        <dbReference type="PROSITE" id="PS50835"/>
    </source>
</evidence>
<keyword evidence="11 14" id="KW-0547">Nucleotide-binding</keyword>
<dbReference type="Gene3D" id="2.60.40.10">
    <property type="entry name" value="Immunoglobulins"/>
    <property type="match status" value="2"/>
</dbReference>
<evidence type="ECO:0000256" key="7">
    <source>
        <dbReference type="ARBA" id="ARBA00023180"/>
    </source>
</evidence>
<dbReference type="Pfam" id="PF13895">
    <property type="entry name" value="Ig_2"/>
    <property type="match status" value="1"/>
</dbReference>
<feature type="domain" description="Ig-like" evidence="18">
    <location>
        <begin position="453"/>
        <end position="523"/>
    </location>
</feature>
<evidence type="ECO:0000256" key="8">
    <source>
        <dbReference type="ARBA" id="ARBA00023319"/>
    </source>
</evidence>
<feature type="binding site" evidence="11">
    <location>
        <position position="847"/>
    </location>
    <ligand>
        <name>ATP</name>
        <dbReference type="ChEBI" id="CHEBI:30616"/>
    </ligand>
</feature>
<evidence type="ECO:0000256" key="11">
    <source>
        <dbReference type="PIRSR" id="PIRSR000615-2"/>
    </source>
</evidence>
<feature type="compositionally biased region" description="Basic and acidic residues" evidence="15">
    <location>
        <begin position="49"/>
        <end position="58"/>
    </location>
</feature>
<feature type="domain" description="Protein kinase" evidence="17">
    <location>
        <begin position="621"/>
        <end position="995"/>
    </location>
</feature>
<keyword evidence="3 16" id="KW-1133">Transmembrane helix</keyword>
<dbReference type="GO" id="GO:0005886">
    <property type="term" value="C:plasma membrane"/>
    <property type="evidence" value="ECO:0007669"/>
    <property type="project" value="TreeGrafter"/>
</dbReference>
<feature type="binding site" evidence="12">
    <location>
        <position position="848"/>
    </location>
    <ligand>
        <name>Mg(2+)</name>
        <dbReference type="ChEBI" id="CHEBI:18420"/>
    </ligand>
</feature>
<dbReference type="SMART" id="SM00409">
    <property type="entry name" value="IG"/>
    <property type="match status" value="2"/>
</dbReference>
<evidence type="ECO:0000256" key="15">
    <source>
        <dbReference type="SAM" id="MobiDB-lite"/>
    </source>
</evidence>
<gene>
    <name evidence="19" type="ORF">MELIAE_LOCUS5866</name>
</gene>
<evidence type="ECO:0000256" key="13">
    <source>
        <dbReference type="PIRSR" id="PIRSR000615-4"/>
    </source>
</evidence>
<keyword evidence="2 16" id="KW-0812">Transmembrane</keyword>
<keyword evidence="5" id="KW-1015">Disulfide bond</keyword>
<evidence type="ECO:0000256" key="5">
    <source>
        <dbReference type="ARBA" id="ARBA00023157"/>
    </source>
</evidence>
<proteinExistence type="predicted"/>
<keyword evidence="12" id="KW-0460">Magnesium</keyword>
<dbReference type="SMART" id="SM00408">
    <property type="entry name" value="IGc2"/>
    <property type="match status" value="3"/>
</dbReference>
<dbReference type="InterPro" id="IPR017441">
    <property type="entry name" value="Protein_kinase_ATP_BS"/>
</dbReference>
<dbReference type="InterPro" id="IPR008266">
    <property type="entry name" value="Tyr_kinase_AS"/>
</dbReference>
<dbReference type="SUPFAM" id="SSF56112">
    <property type="entry name" value="Protein kinase-like (PK-like)"/>
    <property type="match status" value="1"/>
</dbReference>
<feature type="active site" description="Proton acceptor" evidence="10">
    <location>
        <position position="843"/>
    </location>
</feature>
<dbReference type="GO" id="GO:0043235">
    <property type="term" value="C:receptor complex"/>
    <property type="evidence" value="ECO:0007669"/>
    <property type="project" value="TreeGrafter"/>
</dbReference>
<dbReference type="PIRSF" id="PIRSF000615">
    <property type="entry name" value="TyrPK_CSF1-R"/>
    <property type="match status" value="1"/>
</dbReference>
<dbReference type="InterPro" id="IPR036179">
    <property type="entry name" value="Ig-like_dom_sf"/>
</dbReference>
<reference evidence="19" key="1">
    <citation type="submission" date="2021-12" db="EMBL/GenBank/DDBJ databases">
        <authorList>
            <person name="King R."/>
        </authorList>
    </citation>
    <scope>NUCLEOTIDE SEQUENCE</scope>
</reference>
<dbReference type="Pfam" id="PF07714">
    <property type="entry name" value="PK_Tyr_Ser-Thr"/>
    <property type="match status" value="1"/>
</dbReference>
<evidence type="ECO:0000313" key="20">
    <source>
        <dbReference type="Proteomes" id="UP001154078"/>
    </source>
</evidence>
<dbReference type="GO" id="GO:0004714">
    <property type="term" value="F:transmembrane receptor protein tyrosine kinase activity"/>
    <property type="evidence" value="ECO:0007669"/>
    <property type="project" value="UniProtKB-EC"/>
</dbReference>
<dbReference type="GO" id="GO:0005524">
    <property type="term" value="F:ATP binding"/>
    <property type="evidence" value="ECO:0007669"/>
    <property type="project" value="UniProtKB-UniRule"/>
</dbReference>
<evidence type="ECO:0000256" key="9">
    <source>
        <dbReference type="ARBA" id="ARBA00051243"/>
    </source>
</evidence>
<dbReference type="AlphaFoldDB" id="A0A9P0B4R8"/>
<evidence type="ECO:0000256" key="4">
    <source>
        <dbReference type="ARBA" id="ARBA00023136"/>
    </source>
</evidence>
<feature type="compositionally biased region" description="Polar residues" evidence="15">
    <location>
        <begin position="23"/>
        <end position="32"/>
    </location>
</feature>
<keyword evidence="4 16" id="KW-0472">Membrane</keyword>
<sequence>MNTHEHLQTLTNTPANNHEHLRTLTNTPTNTYEHTHEHSRTHPRTPTNSHEHSRTHLRTPTEHIRTLMNTPTNTPTNTHENTHEHIRTPTNITFGELDDNDFLYTFNPQHGVIRTSKEFVEEVSIDCNFKYRNITQHVTVKNNAKDLDHLSTYHKDILHANSTPGSQYIAPCKPTFPEVILLFDELEDITAVKPSYLRISYKTDPHHGVIIRKASEYIGDRFFQCVFKYEDIEESFVIILHVQSKPKLKIVSDGELFHLVNQNSTVTCTVTANPPPKINWFFEDIEGLAIKQLNESSNSSNGLNYEFNSTVTIKSSTDGFLKCNASNSEGTEDDQVVYLVSDVKNGFDFTGLEDFYVSHNNVYLAIDQKISLMCGTSVLEYYEPVWYVNKTLVKKSFGKFVLDTARTNYSKKSFLLKEKAEYTDSGYYECKVRRKYYPHINIHYGLSVMDKSPLRVVLNHKTTVKLNRTHPITLTCDVFGLPKPKAVWLKDGQEIKSSKKVYFNGVPYVRLNINVLEEGTYECLGILNGTISKQIYVESETTSSKLLFICLGVFLALLVFVVAIALKIYNLKQKIEYEMNQAGLDNFKSGAIKNLNPKLAIDKQADLLPYDNKFEFPKKNLIIGEQLGSGAFGVVMKAVARNILDHEDMTVVAVKMVKEIGDPALIKALASELKIMVHLGKHLNVLNLLGACTRNIFKRELMIIVEFCPYGNLHNYIQRHRNHFVNQINPTTQSVDFTIGVEVLEKVYSASNSSAVEDPGSSKGSSVYYTARTEMSSLSNNCEVNDEFYLSNNCCIQPDSGANYKGDCKENVKPIFTKNLICWSFQVSRGMEYLASRKVLHGDLAARNILLSENNIVKICDFGMAKSMYTNVNYQKKGEALLPIKWMAIESIRDSIFSTQSDVWSFGVVLWEFFSLSRTPYPGISPCKTLYDNLVSGYRMEKPEFAPKEIYNMMRDCWLEEPQSRPSFEILTERLGDLLEDKVRGHYIDLNDPYLKMNTETLKTRSDYLAMVLDFGVLSSPVSDDCPDPSDLDSLEKVGDITSTLNNYVNMNQNS</sequence>
<protein>
    <recommendedName>
        <fullName evidence="21">Receptor protein-tyrosine kinase</fullName>
    </recommendedName>
</protein>
<dbReference type="InterPro" id="IPR000719">
    <property type="entry name" value="Prot_kinase_dom"/>
</dbReference>
<evidence type="ECO:0000256" key="16">
    <source>
        <dbReference type="SAM" id="Phobius"/>
    </source>
</evidence>
<dbReference type="PROSITE" id="PS00107">
    <property type="entry name" value="PROTEIN_KINASE_ATP"/>
    <property type="match status" value="1"/>
</dbReference>
<dbReference type="InterPro" id="IPR011009">
    <property type="entry name" value="Kinase-like_dom_sf"/>
</dbReference>
<keyword evidence="11 14" id="KW-0067">ATP-binding</keyword>
<feature type="binding site" evidence="11 14">
    <location>
        <position position="655"/>
    </location>
    <ligand>
        <name>ATP</name>
        <dbReference type="ChEBI" id="CHEBI:30616"/>
    </ligand>
</feature>
<dbReference type="SUPFAM" id="SSF48726">
    <property type="entry name" value="Immunoglobulin"/>
    <property type="match status" value="3"/>
</dbReference>
<keyword evidence="7" id="KW-0325">Glycoprotein</keyword>
<dbReference type="OrthoDB" id="3256376at2759"/>
<keyword evidence="8" id="KW-0393">Immunoglobulin domain</keyword>
<comment type="catalytic activity">
    <reaction evidence="9">
        <text>L-tyrosyl-[protein] + ATP = O-phospho-L-tyrosyl-[protein] + ADP + H(+)</text>
        <dbReference type="Rhea" id="RHEA:10596"/>
        <dbReference type="Rhea" id="RHEA-COMP:10136"/>
        <dbReference type="Rhea" id="RHEA-COMP:20101"/>
        <dbReference type="ChEBI" id="CHEBI:15378"/>
        <dbReference type="ChEBI" id="CHEBI:30616"/>
        <dbReference type="ChEBI" id="CHEBI:46858"/>
        <dbReference type="ChEBI" id="CHEBI:61978"/>
        <dbReference type="ChEBI" id="CHEBI:456216"/>
        <dbReference type="EC" id="2.7.10.1"/>
    </reaction>
</comment>
<dbReference type="EMBL" id="OV121134">
    <property type="protein sequence ID" value="CAH0554003.1"/>
    <property type="molecule type" value="Genomic_DNA"/>
</dbReference>
<evidence type="ECO:0000256" key="6">
    <source>
        <dbReference type="ARBA" id="ARBA00023170"/>
    </source>
</evidence>
<evidence type="ECO:0000313" key="19">
    <source>
        <dbReference type="EMBL" id="CAH0554003.1"/>
    </source>
</evidence>